<reference evidence="2 3" key="1">
    <citation type="submission" date="2018-04" db="EMBL/GenBank/DDBJ databases">
        <authorList>
            <person name="Zhang X."/>
            <person name="Yuan J."/>
            <person name="Li F."/>
            <person name="Xiang J."/>
        </authorList>
    </citation>
    <scope>NUCLEOTIDE SEQUENCE [LARGE SCALE GENOMIC DNA]</scope>
    <source>
        <tissue evidence="2">Muscle</tissue>
    </source>
</reference>
<accession>A0A3R7PGQ0</accession>
<evidence type="ECO:0000313" key="3">
    <source>
        <dbReference type="Proteomes" id="UP000283509"/>
    </source>
</evidence>
<dbReference type="GO" id="GO:0005615">
    <property type="term" value="C:extracellular space"/>
    <property type="evidence" value="ECO:0007669"/>
    <property type="project" value="InterPro"/>
</dbReference>
<evidence type="ECO:0000313" key="2">
    <source>
        <dbReference type="EMBL" id="ROT65961.1"/>
    </source>
</evidence>
<dbReference type="SUPFAM" id="SSF49410">
    <property type="entry name" value="Alpha-macroglobulin receptor domain"/>
    <property type="match status" value="1"/>
</dbReference>
<dbReference type="Gene3D" id="1.50.10.20">
    <property type="match status" value="1"/>
</dbReference>
<organism evidence="2 3">
    <name type="scientific">Penaeus vannamei</name>
    <name type="common">Whiteleg shrimp</name>
    <name type="synonym">Litopenaeus vannamei</name>
    <dbReference type="NCBI Taxonomy" id="6689"/>
    <lineage>
        <taxon>Eukaryota</taxon>
        <taxon>Metazoa</taxon>
        <taxon>Ecdysozoa</taxon>
        <taxon>Arthropoda</taxon>
        <taxon>Crustacea</taxon>
        <taxon>Multicrustacea</taxon>
        <taxon>Malacostraca</taxon>
        <taxon>Eumalacostraca</taxon>
        <taxon>Eucarida</taxon>
        <taxon>Decapoda</taxon>
        <taxon>Dendrobranchiata</taxon>
        <taxon>Penaeoidea</taxon>
        <taxon>Penaeidae</taxon>
        <taxon>Penaeus</taxon>
    </lineage>
</organism>
<dbReference type="InterPro" id="IPR008930">
    <property type="entry name" value="Terpenoid_cyclase/PrenylTrfase"/>
</dbReference>
<dbReference type="InterPro" id="IPR050473">
    <property type="entry name" value="A2M/Complement_sys"/>
</dbReference>
<name>A0A3R7PGQ0_PENVA</name>
<dbReference type="Pfam" id="PF07677">
    <property type="entry name" value="A2M_recep"/>
    <property type="match status" value="1"/>
</dbReference>
<reference evidence="2 3" key="2">
    <citation type="submission" date="2019-01" db="EMBL/GenBank/DDBJ databases">
        <title>The decoding of complex shrimp genome reveals the adaptation for benthos swimmer, frequently molting mechanism and breeding impact on genome.</title>
        <authorList>
            <person name="Sun Y."/>
            <person name="Gao Y."/>
            <person name="Yu Y."/>
        </authorList>
    </citation>
    <scope>NUCLEOTIDE SEQUENCE [LARGE SCALE GENOMIC DNA]</scope>
    <source>
        <tissue evidence="2">Muscle</tissue>
    </source>
</reference>
<dbReference type="SMART" id="SM01419">
    <property type="entry name" value="Thiol-ester_cl"/>
    <property type="match status" value="1"/>
</dbReference>
<dbReference type="AlphaFoldDB" id="A0A3R7PGQ0"/>
<proteinExistence type="predicted"/>
<protein>
    <submittedName>
        <fullName evidence="2">Alpha-2-macroglobulin</fullName>
    </submittedName>
</protein>
<sequence length="602" mass="66974">MLELGDVNLTVISAVDYKIPVKCETGPSSEELLISHGLSSSFISYRDTLIKSIKVEAEGFQKEKTWTRYVCTEDLAKGDKLKSDQLSTSRNTVEGSERAWVTAEGDLFALPIETMDSLIRVPHGSGEQNMVIFAPMVHVMHYLKDTGRTTENTKKILRFLRIGYRRQLLYRRSSGAYSAFGNADRSGSTWLTAIVLKSFALAAEFITIDIPALKETSRWLSSSEIEDGCIVPKGKVIHKGLKGGVSDKNSSVPLTAFVLAALLEAGARTNMSIVKGAIRCLLSERSKDPHTMALKAYALIMAENRGGKDLLRKLLALAVEKENVLYWKPLEGTSWSKSQAIETTGYAVLAMLNQDPDKYKLLAKKAIQWLCGRRSSKGGFWSMQDTTVALQAMAKYETHSNREPTNVRVTFKARSFSATFNITNKNKLLQQRQELPVLPTDVDVTLTGRGCAIVQTVFHYNVPEAEPSDAFSLRVHPTNDPDGGCKEKRIEVCVAYLLPDGKSNMAVIAVKPVSGFSPETDDLKAVVRRNPKVVKRYGVDGNIVYFYIDKFTAKEVCVSFRVVREVEVEDAKPGSVVVYDYHEPEFYVSQTFQFRPMEGCPP</sequence>
<comment type="caution">
    <text evidence="2">The sequence shown here is derived from an EMBL/GenBank/DDBJ whole genome shotgun (WGS) entry which is preliminary data.</text>
</comment>
<dbReference type="PANTHER" id="PTHR11412:SF171">
    <property type="entry name" value="PREGNANCY ZONE PROTEIN-LIKE PROTEIN"/>
    <property type="match status" value="1"/>
</dbReference>
<dbReference type="Gene3D" id="2.60.120.1540">
    <property type="match status" value="1"/>
</dbReference>
<dbReference type="InterPro" id="IPR011626">
    <property type="entry name" value="Alpha-macroglobulin_TED"/>
</dbReference>
<feature type="domain" description="Alpha-macroglobulin receptor-binding" evidence="1">
    <location>
        <begin position="503"/>
        <end position="592"/>
    </location>
</feature>
<keyword evidence="3" id="KW-1185">Reference proteome</keyword>
<dbReference type="PANTHER" id="PTHR11412">
    <property type="entry name" value="MACROGLOBULIN / COMPLEMENT"/>
    <property type="match status" value="1"/>
</dbReference>
<evidence type="ECO:0000259" key="1">
    <source>
        <dbReference type="SMART" id="SM01361"/>
    </source>
</evidence>
<dbReference type="Pfam" id="PF07678">
    <property type="entry name" value="TED_complement"/>
    <property type="match status" value="1"/>
</dbReference>
<dbReference type="InterPro" id="IPR009048">
    <property type="entry name" value="A-macroglobulin_rcpt-bd"/>
</dbReference>
<dbReference type="InterPro" id="IPR047565">
    <property type="entry name" value="Alpha-macroglob_thiol-ester_cl"/>
</dbReference>
<dbReference type="EMBL" id="QCYY01003012">
    <property type="protein sequence ID" value="ROT65961.1"/>
    <property type="molecule type" value="Genomic_DNA"/>
</dbReference>
<dbReference type="SUPFAM" id="SSF48239">
    <property type="entry name" value="Terpenoid cyclases/Protein prenyltransferases"/>
    <property type="match status" value="1"/>
</dbReference>
<dbReference type="Gene3D" id="2.60.40.690">
    <property type="entry name" value="Alpha-macroglobulin, receptor-binding domain"/>
    <property type="match status" value="1"/>
</dbReference>
<dbReference type="OrthoDB" id="9998011at2759"/>
<dbReference type="InterPro" id="IPR036595">
    <property type="entry name" value="A-macroglobulin_rcpt-bd_sf"/>
</dbReference>
<dbReference type="Proteomes" id="UP000283509">
    <property type="component" value="Unassembled WGS sequence"/>
</dbReference>
<dbReference type="SMART" id="SM01361">
    <property type="entry name" value="A2M_recep"/>
    <property type="match status" value="1"/>
</dbReference>
<gene>
    <name evidence="2" type="ORF">C7M84_016053</name>
</gene>
<dbReference type="STRING" id="6689.A0A3R7PGQ0"/>